<dbReference type="Pfam" id="PF01988">
    <property type="entry name" value="VIT1"/>
    <property type="match status" value="2"/>
</dbReference>
<sequence length="171" mass="18580">MIKFSKDTFTVYARNFIFGVEDSLVSTVGLLSGVAVADLPRKTIFLTGVVLIFVEAFSMGVGSFLSEHSIEKFKTGKEKASTKSLLGGVIMFVSYFSSGFVPLLPYVYFQTSLAFGFSILISLLSLFLLGVISAKIFKINLVRNGFEMFLLGGSAILMGIIVGVMLRNISI</sequence>
<dbReference type="STRING" id="1802519.A2961_00045"/>
<dbReference type="EMBL" id="MGHF01000011">
    <property type="protein sequence ID" value="OGM63855.1"/>
    <property type="molecule type" value="Genomic_DNA"/>
</dbReference>
<dbReference type="GO" id="GO:0012505">
    <property type="term" value="C:endomembrane system"/>
    <property type="evidence" value="ECO:0007669"/>
    <property type="project" value="UniProtKB-SubCell"/>
</dbReference>
<dbReference type="InterPro" id="IPR008217">
    <property type="entry name" value="Ccc1_fam"/>
</dbReference>
<keyword evidence="4 5" id="KW-0472">Membrane</keyword>
<reference evidence="6 7" key="1">
    <citation type="journal article" date="2016" name="Nat. Commun.">
        <title>Thousands of microbial genomes shed light on interconnected biogeochemical processes in an aquifer system.</title>
        <authorList>
            <person name="Anantharaman K."/>
            <person name="Brown C.T."/>
            <person name="Hug L.A."/>
            <person name="Sharon I."/>
            <person name="Castelle C.J."/>
            <person name="Probst A.J."/>
            <person name="Thomas B.C."/>
            <person name="Singh A."/>
            <person name="Wilkins M.J."/>
            <person name="Karaoz U."/>
            <person name="Brodie E.L."/>
            <person name="Williams K.H."/>
            <person name="Hubbard S.S."/>
            <person name="Banfield J.F."/>
        </authorList>
    </citation>
    <scope>NUCLEOTIDE SEQUENCE [LARGE SCALE GENOMIC DNA]</scope>
</reference>
<dbReference type="Proteomes" id="UP000177082">
    <property type="component" value="Unassembled WGS sequence"/>
</dbReference>
<feature type="transmembrane region" description="Helical" evidence="5">
    <location>
        <begin position="12"/>
        <end position="37"/>
    </location>
</feature>
<accession>A0A1F8BKH9</accession>
<feature type="transmembrane region" description="Helical" evidence="5">
    <location>
        <begin position="85"/>
        <end position="108"/>
    </location>
</feature>
<keyword evidence="2 5" id="KW-0812">Transmembrane</keyword>
<evidence type="ECO:0000256" key="2">
    <source>
        <dbReference type="ARBA" id="ARBA00022692"/>
    </source>
</evidence>
<evidence type="ECO:0000313" key="6">
    <source>
        <dbReference type="EMBL" id="OGM63855.1"/>
    </source>
</evidence>
<dbReference type="GO" id="GO:0005384">
    <property type="term" value="F:manganese ion transmembrane transporter activity"/>
    <property type="evidence" value="ECO:0007669"/>
    <property type="project" value="InterPro"/>
</dbReference>
<name>A0A1F8BKH9_9BACT</name>
<organism evidence="6 7">
    <name type="scientific">Candidatus Woesebacteria bacterium RIFCSPLOWO2_01_FULL_39_21</name>
    <dbReference type="NCBI Taxonomy" id="1802519"/>
    <lineage>
        <taxon>Bacteria</taxon>
        <taxon>Candidatus Woeseibacteriota</taxon>
    </lineage>
</organism>
<dbReference type="CDD" id="cd01059">
    <property type="entry name" value="CCC1_like"/>
    <property type="match status" value="1"/>
</dbReference>
<keyword evidence="3 5" id="KW-1133">Transmembrane helix</keyword>
<feature type="transmembrane region" description="Helical" evidence="5">
    <location>
        <begin position="114"/>
        <end position="137"/>
    </location>
</feature>
<evidence type="ECO:0008006" key="8">
    <source>
        <dbReference type="Google" id="ProtNLM"/>
    </source>
</evidence>
<dbReference type="GO" id="GO:0030026">
    <property type="term" value="P:intracellular manganese ion homeostasis"/>
    <property type="evidence" value="ECO:0007669"/>
    <property type="project" value="InterPro"/>
</dbReference>
<protein>
    <recommendedName>
        <fullName evidence="8">VIT family protein</fullName>
    </recommendedName>
</protein>
<proteinExistence type="predicted"/>
<evidence type="ECO:0000256" key="5">
    <source>
        <dbReference type="SAM" id="Phobius"/>
    </source>
</evidence>
<dbReference type="PANTHER" id="PTHR31851">
    <property type="entry name" value="FE(2+)/MN(2+) TRANSPORTER PCL1"/>
    <property type="match status" value="1"/>
</dbReference>
<feature type="transmembrane region" description="Helical" evidence="5">
    <location>
        <begin position="43"/>
        <end position="65"/>
    </location>
</feature>
<comment type="caution">
    <text evidence="6">The sequence shown here is derived from an EMBL/GenBank/DDBJ whole genome shotgun (WGS) entry which is preliminary data.</text>
</comment>
<dbReference type="AlphaFoldDB" id="A0A1F8BKH9"/>
<gene>
    <name evidence="6" type="ORF">A2961_00045</name>
</gene>
<comment type="subcellular location">
    <subcellularLocation>
        <location evidence="1">Endomembrane system</location>
        <topology evidence="1">Multi-pass membrane protein</topology>
    </subcellularLocation>
</comment>
<evidence type="ECO:0000256" key="4">
    <source>
        <dbReference type="ARBA" id="ARBA00023136"/>
    </source>
</evidence>
<feature type="transmembrane region" description="Helical" evidence="5">
    <location>
        <begin position="149"/>
        <end position="169"/>
    </location>
</feature>
<evidence type="ECO:0000256" key="1">
    <source>
        <dbReference type="ARBA" id="ARBA00004127"/>
    </source>
</evidence>
<evidence type="ECO:0000313" key="7">
    <source>
        <dbReference type="Proteomes" id="UP000177082"/>
    </source>
</evidence>
<evidence type="ECO:0000256" key="3">
    <source>
        <dbReference type="ARBA" id="ARBA00022989"/>
    </source>
</evidence>